<organism evidence="1 2">
    <name type="scientific">Hexamita inflata</name>
    <dbReference type="NCBI Taxonomy" id="28002"/>
    <lineage>
        <taxon>Eukaryota</taxon>
        <taxon>Metamonada</taxon>
        <taxon>Diplomonadida</taxon>
        <taxon>Hexamitidae</taxon>
        <taxon>Hexamitinae</taxon>
        <taxon>Hexamita</taxon>
    </lineage>
</organism>
<accession>A0ABP1HM09</accession>
<sequence>MTNEKVVAVNQVFGQLRINNYLELGMNGIKLQKDKFYELFGDNELEVTFEQQIELTQNTKLEKYLLMHVLKPLPYVDLYIVIEDNNLYIIDKDMNILQQTEINCEIYSGYQNPNLCNGQIIQEGYFSQLIICKGVIYIQILNKVCYLHNQQFELLIEIPDFDYDDTNSYYCSIFSLNDQLYIKNTTQCFIYRDNQLIAVDSQIWAFQSQNQVFMYNWQYVNNFKDGIYNEVSVYEFQVNNKRNIKNLTNVEYVNYMQNGILTVLFRDNTMQIIDLQTGDSKQIVIDYDNYYQYLHLGQFGLQFQEDLVEQYFGPQVYQTQLSFYQAFMHQQMQNHCYLNEIYQIIPFNLIFKQCTIQFFDRAQNITQKTTQIIQNITLKSQKIIGTLDIYTQKLNLILKQFEHHTNINSFQ</sequence>
<evidence type="ECO:0008006" key="3">
    <source>
        <dbReference type="Google" id="ProtNLM"/>
    </source>
</evidence>
<name>A0ABP1HM09_9EUKA</name>
<keyword evidence="2" id="KW-1185">Reference proteome</keyword>
<comment type="caution">
    <text evidence="1">The sequence shown here is derived from an EMBL/GenBank/DDBJ whole genome shotgun (WGS) entry which is preliminary data.</text>
</comment>
<dbReference type="EMBL" id="CAXDID020000036">
    <property type="protein sequence ID" value="CAL5997457.1"/>
    <property type="molecule type" value="Genomic_DNA"/>
</dbReference>
<reference evidence="1 2" key="1">
    <citation type="submission" date="2024-07" db="EMBL/GenBank/DDBJ databases">
        <authorList>
            <person name="Akdeniz Z."/>
        </authorList>
    </citation>
    <scope>NUCLEOTIDE SEQUENCE [LARGE SCALE GENOMIC DNA]</scope>
</reference>
<evidence type="ECO:0000313" key="1">
    <source>
        <dbReference type="EMBL" id="CAL5997457.1"/>
    </source>
</evidence>
<evidence type="ECO:0000313" key="2">
    <source>
        <dbReference type="Proteomes" id="UP001642409"/>
    </source>
</evidence>
<gene>
    <name evidence="1" type="ORF">HINF_LOCUS15257</name>
</gene>
<protein>
    <recommendedName>
        <fullName evidence="3">Transmembrane protein</fullName>
    </recommendedName>
</protein>
<dbReference type="Proteomes" id="UP001642409">
    <property type="component" value="Unassembled WGS sequence"/>
</dbReference>
<proteinExistence type="predicted"/>